<organism evidence="1 2">
    <name type="scientific">Paenibacillus baekrokdamisoli</name>
    <dbReference type="NCBI Taxonomy" id="1712516"/>
    <lineage>
        <taxon>Bacteria</taxon>
        <taxon>Bacillati</taxon>
        <taxon>Bacillota</taxon>
        <taxon>Bacilli</taxon>
        <taxon>Bacillales</taxon>
        <taxon>Paenibacillaceae</taxon>
        <taxon>Paenibacillus</taxon>
    </lineage>
</organism>
<proteinExistence type="predicted"/>
<dbReference type="EMBL" id="AP019308">
    <property type="protein sequence ID" value="BBH22085.1"/>
    <property type="molecule type" value="Genomic_DNA"/>
</dbReference>
<evidence type="ECO:0000313" key="1">
    <source>
        <dbReference type="EMBL" id="BBH22085.1"/>
    </source>
</evidence>
<name>A0A3G9J136_9BACL</name>
<evidence type="ECO:0000313" key="2">
    <source>
        <dbReference type="Proteomes" id="UP000275368"/>
    </source>
</evidence>
<gene>
    <name evidence="1" type="ORF">Back11_34300</name>
</gene>
<keyword evidence="2" id="KW-1185">Reference proteome</keyword>
<sequence length="112" mass="12586">MRIFKKSPTVFMILVLLIAIFPIDIVFSKPSDNATKYPPSPVISPAGPAKMQTVRKRVKADDDVFPITKWFQRDSNDWIAQLNNSQVIARNVGGCYDPYPAKTQVAAVLNYE</sequence>
<dbReference type="KEGG" id="pbk:Back11_34300"/>
<protein>
    <submittedName>
        <fullName evidence="1">Uncharacterized protein</fullName>
    </submittedName>
</protein>
<reference evidence="1 2" key="1">
    <citation type="submission" date="2018-11" db="EMBL/GenBank/DDBJ databases">
        <title>Complete genome sequence of Paenibacillus baekrokdamisoli strain KCTC 33723.</title>
        <authorList>
            <person name="Kang S.W."/>
            <person name="Lee K.C."/>
            <person name="Kim K.K."/>
            <person name="Kim J.S."/>
            <person name="Kim D.S."/>
            <person name="Ko S.H."/>
            <person name="Yang S.H."/>
            <person name="Lee J.S."/>
        </authorList>
    </citation>
    <scope>NUCLEOTIDE SEQUENCE [LARGE SCALE GENOMIC DNA]</scope>
    <source>
        <strain evidence="1 2">KCTC 33723</strain>
    </source>
</reference>
<dbReference type="AlphaFoldDB" id="A0A3G9J136"/>
<accession>A0A3G9J136</accession>
<dbReference type="Proteomes" id="UP000275368">
    <property type="component" value="Chromosome"/>
</dbReference>
<dbReference type="RefSeq" id="WP_164522834.1">
    <property type="nucleotide sequence ID" value="NZ_JACHXC010000008.1"/>
</dbReference>